<protein>
    <recommendedName>
        <fullName evidence="2">Fe/B12 periplasmic-binding domain-containing protein</fullName>
    </recommendedName>
</protein>
<dbReference type="EMBL" id="CP017834">
    <property type="protein sequence ID" value="APJ04484.1"/>
    <property type="molecule type" value="Genomic_DNA"/>
</dbReference>
<keyword evidence="4" id="KW-1185">Reference proteome</keyword>
<dbReference type="KEGG" id="saqi:AXG55_11415"/>
<accession>A0A1L4D2R2</accession>
<reference evidence="3 4" key="1">
    <citation type="submission" date="2016-10" db="EMBL/GenBank/DDBJ databases">
        <title>Silvanigrella aquatica sp. nov., isolated from a freshwater lake located in the Black Forest, Germany, description of Silvanigrellaceae fam. nov., Silvanigrellales ord. nov., reclassification of the order Bdellovibrionales in the class Oligoflexia, reclassification of the families Bacteriovoracaceae and Halobacteriovoraceae in the new order Bacteriovoracales ord. nov., and reclassification of the family Pseudobacteriovoracaceae in the order Oligoflexiales.</title>
        <authorList>
            <person name="Hahn M.W."/>
            <person name="Schmidt J."/>
            <person name="Koll U."/>
            <person name="Rohde M."/>
            <person name="Verbag S."/>
            <person name="Pitt A."/>
            <person name="Nakai R."/>
            <person name="Naganuma T."/>
            <person name="Lang E."/>
        </authorList>
    </citation>
    <scope>NUCLEOTIDE SEQUENCE [LARGE SCALE GENOMIC DNA]</scope>
    <source>
        <strain evidence="3 4">MWH-Nonnen-W8red</strain>
    </source>
</reference>
<dbReference type="STRING" id="1915309.AXG55_11415"/>
<dbReference type="PROSITE" id="PS50983">
    <property type="entry name" value="FE_B12_PBP"/>
    <property type="match status" value="1"/>
</dbReference>
<evidence type="ECO:0000259" key="2">
    <source>
        <dbReference type="PROSITE" id="PS50983"/>
    </source>
</evidence>
<dbReference type="SUPFAM" id="SSF53807">
    <property type="entry name" value="Helical backbone' metal receptor"/>
    <property type="match status" value="1"/>
</dbReference>
<dbReference type="RefSeq" id="WP_148698234.1">
    <property type="nucleotide sequence ID" value="NZ_CP017834.1"/>
</dbReference>
<dbReference type="PANTHER" id="PTHR30535:SF35">
    <property type="entry name" value="PERIPLASMIC BINDING PROTEIN"/>
    <property type="match status" value="1"/>
</dbReference>
<gene>
    <name evidence="3" type="ORF">AXG55_11415</name>
</gene>
<evidence type="ECO:0000256" key="1">
    <source>
        <dbReference type="ARBA" id="ARBA00022729"/>
    </source>
</evidence>
<dbReference type="NCBIfam" id="NF038402">
    <property type="entry name" value="TroA_like"/>
    <property type="match status" value="1"/>
</dbReference>
<keyword evidence="1" id="KW-0732">Signal</keyword>
<dbReference type="Gene3D" id="3.40.50.1980">
    <property type="entry name" value="Nitrogenase molybdenum iron protein domain"/>
    <property type="match status" value="2"/>
</dbReference>
<sequence>MNQNLRIVSLVPSLTETLCDFGLEKNIVGCTNYCVIPKTLRKSSISIGGTKDPDLNKILSLMPTHIITNKEENTEAIRLELKKQPGFKNIKIIETFPKNAKDAIALVIELGEIFKCQNFTNKWTLEANQAYEKCLKESHLKINYLYFIWRNPWMVAGNHTYISAMLELVGFQNLMITKEDLSSRYPIINENSEIIKKPQILFFSSEPYPFKKRHAEEFLKISNKHQDHYLHVDGQKLSWYGTRTLKGLKYLLDLKKEVCHTVM</sequence>
<dbReference type="InterPro" id="IPR054828">
    <property type="entry name" value="Vit_B12_bind_prot"/>
</dbReference>
<dbReference type="Pfam" id="PF01497">
    <property type="entry name" value="Peripla_BP_2"/>
    <property type="match status" value="1"/>
</dbReference>
<dbReference type="AlphaFoldDB" id="A0A1L4D2R2"/>
<feature type="domain" description="Fe/B12 periplasmic-binding" evidence="2">
    <location>
        <begin position="6"/>
        <end position="262"/>
    </location>
</feature>
<proteinExistence type="predicted"/>
<organism evidence="3 4">
    <name type="scientific">Silvanigrella aquatica</name>
    <dbReference type="NCBI Taxonomy" id="1915309"/>
    <lineage>
        <taxon>Bacteria</taxon>
        <taxon>Pseudomonadati</taxon>
        <taxon>Bdellovibrionota</taxon>
        <taxon>Oligoflexia</taxon>
        <taxon>Silvanigrellales</taxon>
        <taxon>Silvanigrellaceae</taxon>
        <taxon>Silvanigrella</taxon>
    </lineage>
</organism>
<dbReference type="OrthoDB" id="5290730at2"/>
<evidence type="ECO:0000313" key="3">
    <source>
        <dbReference type="EMBL" id="APJ04484.1"/>
    </source>
</evidence>
<dbReference type="PANTHER" id="PTHR30535">
    <property type="entry name" value="VITAMIN B12-BINDING PROTEIN"/>
    <property type="match status" value="1"/>
</dbReference>
<dbReference type="InterPro" id="IPR050902">
    <property type="entry name" value="ABC_Transporter_SBP"/>
</dbReference>
<name>A0A1L4D2R2_9BACT</name>
<dbReference type="Proteomes" id="UP000184731">
    <property type="component" value="Chromosome"/>
</dbReference>
<dbReference type="InterPro" id="IPR002491">
    <property type="entry name" value="ABC_transptr_periplasmic_BD"/>
</dbReference>
<evidence type="ECO:0000313" key="4">
    <source>
        <dbReference type="Proteomes" id="UP000184731"/>
    </source>
</evidence>